<protein>
    <submittedName>
        <fullName evidence="1">Permease</fullName>
    </submittedName>
</protein>
<evidence type="ECO:0000313" key="2">
    <source>
        <dbReference type="Proteomes" id="UP000569005"/>
    </source>
</evidence>
<evidence type="ECO:0000313" key="1">
    <source>
        <dbReference type="EMBL" id="MBB5337910.1"/>
    </source>
</evidence>
<proteinExistence type="predicted"/>
<dbReference type="Proteomes" id="UP000569005">
    <property type="component" value="Unassembled WGS sequence"/>
</dbReference>
<gene>
    <name evidence="1" type="ORF">HDF13_000243</name>
</gene>
<sequence>MSLRRFFKRRLSDAEVGLEMENHLTLECDENLARGMSEEEARRQAYLKFGSPQRVREDLWRRNSIAPLENILRDLRYALRTLRRSPGYAFMAILTLGLGIGANAAIFVVINGVLLRPLPYAQPTQIVHVEQTASRIGTDPIEFSVQEVEEYRQLNHVFSDLAEYHSMTFTLLGAKVPERVSTGVVSANFFDVLGVKPVLGRLITPADESPKAEPVLVLSYAYWVKNFGRDPKIIGRTFEMNDRVHTVVGILPPLPEYPDANDVYMPTTSCPFRSNPKMIADRDMRMVAVFARMKPGVTTTQAQSDLATITNRLALSYPKSYPSGAGLSTQMTGLEQELTHAARPTFLTLLGAAGLVLLLACANLANLAISRQLRRSQETAIRMATGASSWDIFRQLLTESMVVALAGGVLGLGIAAVGSKLLIAYAARMTPLSGEIHLDGRVFLFVAALSVIAGVMFGALPGFVASRDRLSVLTSSGERSVGSGGVTRARQALVAVQVSLSFVLLMCAGLMLQSLHRLLSVDPGFKTANVLSMRISLDWTKYAKRAELNQFFHQVLNRVTGLPGVESAAVSVMVPLNSNMGTMTGGVLLEGRPLNPGELMPQVDFELASPDYFRVLGVPILAGRAFTDGDTEHSPAVAVVNARMAKHYWPTEDPIGRHVSIDNGKTWITVVGVASSVHQYGLDKDLKEGIYLPQDQSPSLTDAHLLVRTRVDPMHTANQIADVIHQIDPHQPVTEIRTLDQLRSAQLGTPRVTATLLGLFAALALFITVVGVSGTLALAVAHRTKEIGIRIALGAPKGEILHNVLVRGMIPVIAGIAAGAIVAMFSTRLLASMLFAIKPDDPLTFGSIAILLAMVALIGCAIPARSAIRVDPIKALRTE</sequence>
<comment type="caution">
    <text evidence="1">The sequence shown here is derived from an EMBL/GenBank/DDBJ whole genome shotgun (WGS) entry which is preliminary data.</text>
</comment>
<name>A0ACC5NTU7_9BACT</name>
<reference evidence="1" key="1">
    <citation type="submission" date="2020-08" db="EMBL/GenBank/DDBJ databases">
        <title>Genomic Encyclopedia of Type Strains, Phase IV (KMG-V): Genome sequencing to study the core and pangenomes of soil and plant-associated prokaryotes.</title>
        <authorList>
            <person name="Whitman W."/>
        </authorList>
    </citation>
    <scope>NUCLEOTIDE SEQUENCE</scope>
    <source>
        <strain evidence="1">M8UP15</strain>
    </source>
</reference>
<dbReference type="EMBL" id="JACHEA010000001">
    <property type="protein sequence ID" value="MBB5337910.1"/>
    <property type="molecule type" value="Genomic_DNA"/>
</dbReference>
<accession>A0ACC5NTU7</accession>
<keyword evidence="2" id="KW-1185">Reference proteome</keyword>
<organism evidence="1 2">
    <name type="scientific">Tunturiibacter gelidiferens</name>
    <dbReference type="NCBI Taxonomy" id="3069689"/>
    <lineage>
        <taxon>Bacteria</taxon>
        <taxon>Pseudomonadati</taxon>
        <taxon>Acidobacteriota</taxon>
        <taxon>Terriglobia</taxon>
        <taxon>Terriglobales</taxon>
        <taxon>Acidobacteriaceae</taxon>
        <taxon>Tunturiibacter</taxon>
    </lineage>
</organism>